<organism evidence="3 4">
    <name type="scientific">Halarcobacter mediterraneus</name>
    <dbReference type="NCBI Taxonomy" id="2023153"/>
    <lineage>
        <taxon>Bacteria</taxon>
        <taxon>Pseudomonadati</taxon>
        <taxon>Campylobacterota</taxon>
        <taxon>Epsilonproteobacteria</taxon>
        <taxon>Campylobacterales</taxon>
        <taxon>Arcobacteraceae</taxon>
        <taxon>Halarcobacter</taxon>
    </lineage>
</organism>
<feature type="transmembrane region" description="Helical" evidence="2">
    <location>
        <begin position="144"/>
        <end position="165"/>
    </location>
</feature>
<evidence type="ECO:0000256" key="2">
    <source>
        <dbReference type="SAM" id="Phobius"/>
    </source>
</evidence>
<reference evidence="3 4" key="1">
    <citation type="submission" date="2017-09" db="EMBL/GenBank/DDBJ databases">
        <title>Genomics of the genus Arcobacter.</title>
        <authorList>
            <person name="Perez-Cataluna A."/>
            <person name="Figueras M.J."/>
            <person name="Salas-Masso N."/>
        </authorList>
    </citation>
    <scope>NUCLEOTIDE SEQUENCE [LARGE SCALE GENOMIC DNA]</scope>
    <source>
        <strain evidence="3 4">F156-34</strain>
    </source>
</reference>
<evidence type="ECO:0000313" key="4">
    <source>
        <dbReference type="Proteomes" id="UP000289718"/>
    </source>
</evidence>
<dbReference type="AlphaFoldDB" id="A0A4Q1ATT7"/>
<keyword evidence="1" id="KW-0175">Coiled coil</keyword>
<keyword evidence="2" id="KW-1133">Transmembrane helix</keyword>
<dbReference type="Proteomes" id="UP000289718">
    <property type="component" value="Unassembled WGS sequence"/>
</dbReference>
<name>A0A4Q1ATT7_9BACT</name>
<feature type="coiled-coil region" evidence="1">
    <location>
        <begin position="180"/>
        <end position="207"/>
    </location>
</feature>
<keyword evidence="2" id="KW-0472">Membrane</keyword>
<feature type="transmembrane region" description="Helical" evidence="2">
    <location>
        <begin position="244"/>
        <end position="267"/>
    </location>
</feature>
<dbReference type="EMBL" id="NXIE01000002">
    <property type="protein sequence ID" value="RXK13302.1"/>
    <property type="molecule type" value="Genomic_DNA"/>
</dbReference>
<keyword evidence="2" id="KW-0812">Transmembrane</keyword>
<sequence length="276" mass="32186">MKRFLINNWNKILLSIFTILAVLFAITFTIDDNAKKLVDDSFTQALIVFGSAKALNAVISLAQGTELSLPFLVVAIGEVLDPINDLVEQFSLVMLASMTSLGIQKIFLSFVTNEIYNYTLFTCVIIFNIWLFKRFNKDEKVREIFFKIVFVLLFLRFAIPMISYVNDISYNYFVKNEYNIEILNENLNETKDEIKKVTEETIEQKENNSFFGKVLEKFDSSYYEKKVDSYTKAVNNSSEDIVDLIIVFIFQTIFLPILFLFVLYWFIKSIFNMKRA</sequence>
<evidence type="ECO:0000256" key="1">
    <source>
        <dbReference type="SAM" id="Coils"/>
    </source>
</evidence>
<gene>
    <name evidence="3" type="ORF">CP965_05730</name>
</gene>
<feature type="transmembrane region" description="Helical" evidence="2">
    <location>
        <begin position="12"/>
        <end position="30"/>
    </location>
</feature>
<evidence type="ECO:0000313" key="3">
    <source>
        <dbReference type="EMBL" id="RXK13302.1"/>
    </source>
</evidence>
<dbReference type="OrthoDB" id="5293851at2"/>
<keyword evidence="4" id="KW-1185">Reference proteome</keyword>
<comment type="caution">
    <text evidence="3">The sequence shown here is derived from an EMBL/GenBank/DDBJ whole genome shotgun (WGS) entry which is preliminary data.</text>
</comment>
<accession>A0A4Q1ATT7</accession>
<dbReference type="RefSeq" id="WP_129061123.1">
    <property type="nucleotide sequence ID" value="NZ_NXIE01000002.1"/>
</dbReference>
<protein>
    <submittedName>
        <fullName evidence="3">Uncharacterized protein</fullName>
    </submittedName>
</protein>
<proteinExistence type="predicted"/>
<feature type="transmembrane region" description="Helical" evidence="2">
    <location>
        <begin position="115"/>
        <end position="132"/>
    </location>
</feature>